<evidence type="ECO:0000313" key="2">
    <source>
        <dbReference type="EMBL" id="SUZ31235.1"/>
    </source>
</evidence>
<keyword evidence="3" id="KW-1185">Reference proteome</keyword>
<dbReference type="PROSITE" id="PS51257">
    <property type="entry name" value="PROKAR_LIPOPROTEIN"/>
    <property type="match status" value="1"/>
</dbReference>
<evidence type="ECO:0000256" key="1">
    <source>
        <dbReference type="SAM" id="SignalP"/>
    </source>
</evidence>
<accession>A0A3B0M565</accession>
<keyword evidence="1" id="KW-0732">Signal</keyword>
<sequence length="121" mass="11779">MRPLLIAPLCLAALLGACAETGADVDPILDGAPSPQFHSDVAACRSLARSQSQLHHETMASTAIGAGIGGLLGEADSGGDALGGAVVGALAGAAAGASKASDTRRGIVLNCLRGRGHAVVN</sequence>
<dbReference type="RefSeq" id="WP_121093526.1">
    <property type="nucleotide sequence ID" value="NZ_UIHC01000006.1"/>
</dbReference>
<dbReference type="EMBL" id="UIHC01000006">
    <property type="protein sequence ID" value="SUZ31235.1"/>
    <property type="molecule type" value="Genomic_DNA"/>
</dbReference>
<evidence type="ECO:0008006" key="4">
    <source>
        <dbReference type="Google" id="ProtNLM"/>
    </source>
</evidence>
<organism evidence="2 3">
    <name type="scientific">Roseinatronobacter ekhonensis</name>
    <dbReference type="NCBI Taxonomy" id="254356"/>
    <lineage>
        <taxon>Bacteria</taxon>
        <taxon>Pseudomonadati</taxon>
        <taxon>Pseudomonadota</taxon>
        <taxon>Alphaproteobacteria</taxon>
        <taxon>Rhodobacterales</taxon>
        <taxon>Paracoccaceae</taxon>
        <taxon>Roseinatronobacter</taxon>
    </lineage>
</organism>
<reference evidence="3" key="1">
    <citation type="submission" date="2018-08" db="EMBL/GenBank/DDBJ databases">
        <authorList>
            <person name="Rodrigo-Torres L."/>
            <person name="Arahal R. D."/>
            <person name="Lucena T."/>
        </authorList>
    </citation>
    <scope>NUCLEOTIDE SEQUENCE [LARGE SCALE GENOMIC DNA]</scope>
    <source>
        <strain evidence="3">CECT 7235</strain>
    </source>
</reference>
<feature type="chain" id="PRO_5017362849" description="Glycine zipper domain-containing protein" evidence="1">
    <location>
        <begin position="20"/>
        <end position="121"/>
    </location>
</feature>
<dbReference type="AlphaFoldDB" id="A0A3B0M565"/>
<dbReference type="OrthoDB" id="7067979at2"/>
<name>A0A3B0M565_9RHOB</name>
<feature type="signal peptide" evidence="1">
    <location>
        <begin position="1"/>
        <end position="19"/>
    </location>
</feature>
<gene>
    <name evidence="2" type="ORF">ROE7235_00971</name>
</gene>
<protein>
    <recommendedName>
        <fullName evidence="4">Glycine zipper domain-containing protein</fullName>
    </recommendedName>
</protein>
<evidence type="ECO:0000313" key="3">
    <source>
        <dbReference type="Proteomes" id="UP000272908"/>
    </source>
</evidence>
<proteinExistence type="predicted"/>
<dbReference type="Proteomes" id="UP000272908">
    <property type="component" value="Unassembled WGS sequence"/>
</dbReference>